<dbReference type="GO" id="GO:0005524">
    <property type="term" value="F:ATP binding"/>
    <property type="evidence" value="ECO:0007669"/>
    <property type="project" value="UniProtKB-KW"/>
</dbReference>
<comment type="catalytic activity">
    <reaction evidence="10">
        <text>ATP + H2O = ADP + phosphate + H(+)</text>
        <dbReference type="Rhea" id="RHEA:13065"/>
        <dbReference type="ChEBI" id="CHEBI:15377"/>
        <dbReference type="ChEBI" id="CHEBI:15378"/>
        <dbReference type="ChEBI" id="CHEBI:30616"/>
        <dbReference type="ChEBI" id="CHEBI:43474"/>
        <dbReference type="ChEBI" id="CHEBI:456216"/>
    </reaction>
    <physiologicalReaction direction="left-to-right" evidence="10">
        <dbReference type="Rhea" id="RHEA:13066"/>
    </physiologicalReaction>
</comment>
<keyword evidence="3" id="KW-0962">Peroxisome biogenesis</keyword>
<evidence type="ECO:0000313" key="14">
    <source>
        <dbReference type="Proteomes" id="UP000515908"/>
    </source>
</evidence>
<evidence type="ECO:0000256" key="2">
    <source>
        <dbReference type="ARBA" id="ARBA00006914"/>
    </source>
</evidence>
<dbReference type="PROSITE" id="PS00674">
    <property type="entry name" value="AAA"/>
    <property type="match status" value="1"/>
</dbReference>
<comment type="similarity">
    <text evidence="2 11">Belongs to the AAA ATPase family.</text>
</comment>
<dbReference type="Proteomes" id="UP000515908">
    <property type="component" value="Chromosome 04"/>
</dbReference>
<keyword evidence="4 11" id="KW-0547">Nucleotide-binding</keyword>
<dbReference type="InterPro" id="IPR003593">
    <property type="entry name" value="AAA+_ATPase"/>
</dbReference>
<protein>
    <recommendedName>
        <fullName evidence="8">Peroxisomal ATPase PEX6</fullName>
    </recommendedName>
    <alternativeName>
        <fullName evidence="9">Peroxin-6</fullName>
    </alternativeName>
</protein>
<accession>A0A7G2C793</accession>
<dbReference type="GO" id="GO:0016558">
    <property type="term" value="P:protein import into peroxisome matrix"/>
    <property type="evidence" value="ECO:0007669"/>
    <property type="project" value="TreeGrafter"/>
</dbReference>
<dbReference type="SMART" id="SM00382">
    <property type="entry name" value="AAA"/>
    <property type="match status" value="1"/>
</dbReference>
<evidence type="ECO:0000259" key="12">
    <source>
        <dbReference type="SMART" id="SM00382"/>
    </source>
</evidence>
<sequence length="350" mass="38099">MASWTVGLTFSDLIAYAQLCLRGLSGIVLPPGSQAVLGESHCQSALKSFVTAQGYNLVSTRLQPVRWSDVGGLEDAKQELKEAIQLPILYPELFSRQGVKKRSGILFYGPPGCGKTLLAKAVATEMNMNFMSVKGPELINQYVGESERNIRALFQRARDNSPCIIFFDELDALAPARGAKGDGGGAMDRIVAQLLVEVDGVGQGQPGSKTSIFIIGATNRPDLLDPSLLRPGRFDRLCYLGLPATKTEQLNAVKALTRKFSLSSDVDLEKVVEPLDFLYTGADFFALCSDAMMFAVNDTLEKMKNQTADAASPEVSIAVTMNHFIKARDQLKASVSVDDLKKYEAMKNKF</sequence>
<dbReference type="GO" id="GO:0016887">
    <property type="term" value="F:ATP hydrolysis activity"/>
    <property type="evidence" value="ECO:0007669"/>
    <property type="project" value="InterPro"/>
</dbReference>
<comment type="subcellular location">
    <subcellularLocation>
        <location evidence="1">Membrane</location>
    </subcellularLocation>
</comment>
<evidence type="ECO:0000256" key="9">
    <source>
        <dbReference type="ARBA" id="ARBA00034920"/>
    </source>
</evidence>
<dbReference type="GO" id="GO:0005829">
    <property type="term" value="C:cytosol"/>
    <property type="evidence" value="ECO:0007669"/>
    <property type="project" value="TreeGrafter"/>
</dbReference>
<dbReference type="InterPro" id="IPR050168">
    <property type="entry name" value="AAA_ATPase_domain"/>
</dbReference>
<evidence type="ECO:0000313" key="13">
    <source>
        <dbReference type="EMBL" id="CAD2215325.1"/>
    </source>
</evidence>
<dbReference type="AlphaFoldDB" id="A0A7G2C793"/>
<reference evidence="13 14" key="1">
    <citation type="submission" date="2020-08" db="EMBL/GenBank/DDBJ databases">
        <authorList>
            <person name="Newling K."/>
            <person name="Davey J."/>
            <person name="Forrester S."/>
        </authorList>
    </citation>
    <scope>NUCLEOTIDE SEQUENCE [LARGE SCALE GENOMIC DNA]</scope>
    <source>
        <strain evidence="14">Crithidia deanei Carvalho (ATCC PRA-265)</strain>
    </source>
</reference>
<dbReference type="SUPFAM" id="SSF52540">
    <property type="entry name" value="P-loop containing nucleoside triphosphate hydrolases"/>
    <property type="match status" value="1"/>
</dbReference>
<dbReference type="PANTHER" id="PTHR23077">
    <property type="entry name" value="AAA-FAMILY ATPASE"/>
    <property type="match status" value="1"/>
</dbReference>
<dbReference type="PANTHER" id="PTHR23077:SF9">
    <property type="entry name" value="PEROXISOMAL ATPASE PEX6"/>
    <property type="match status" value="1"/>
</dbReference>
<evidence type="ECO:0000256" key="5">
    <source>
        <dbReference type="ARBA" id="ARBA00022801"/>
    </source>
</evidence>
<organism evidence="13 14">
    <name type="scientific">Angomonas deanei</name>
    <dbReference type="NCBI Taxonomy" id="59799"/>
    <lineage>
        <taxon>Eukaryota</taxon>
        <taxon>Discoba</taxon>
        <taxon>Euglenozoa</taxon>
        <taxon>Kinetoplastea</taxon>
        <taxon>Metakinetoplastina</taxon>
        <taxon>Trypanosomatida</taxon>
        <taxon>Trypanosomatidae</taxon>
        <taxon>Strigomonadinae</taxon>
        <taxon>Angomonas</taxon>
    </lineage>
</organism>
<dbReference type="Gene3D" id="1.10.8.60">
    <property type="match status" value="1"/>
</dbReference>
<evidence type="ECO:0000256" key="1">
    <source>
        <dbReference type="ARBA" id="ARBA00004370"/>
    </source>
</evidence>
<evidence type="ECO:0000256" key="10">
    <source>
        <dbReference type="ARBA" id="ARBA00048778"/>
    </source>
</evidence>
<name>A0A7G2C793_9TRYP</name>
<evidence type="ECO:0000256" key="7">
    <source>
        <dbReference type="ARBA" id="ARBA00023136"/>
    </source>
</evidence>
<proteinExistence type="inferred from homology"/>
<evidence type="ECO:0000256" key="3">
    <source>
        <dbReference type="ARBA" id="ARBA00022593"/>
    </source>
</evidence>
<keyword evidence="7" id="KW-0472">Membrane</keyword>
<keyword evidence="5" id="KW-0378">Hydrolase</keyword>
<dbReference type="GO" id="GO:0005778">
    <property type="term" value="C:peroxisomal membrane"/>
    <property type="evidence" value="ECO:0007669"/>
    <property type="project" value="TreeGrafter"/>
</dbReference>
<feature type="domain" description="AAA+ ATPase" evidence="12">
    <location>
        <begin position="101"/>
        <end position="244"/>
    </location>
</feature>
<evidence type="ECO:0000256" key="6">
    <source>
        <dbReference type="ARBA" id="ARBA00022840"/>
    </source>
</evidence>
<evidence type="ECO:0000256" key="8">
    <source>
        <dbReference type="ARBA" id="ARBA00034811"/>
    </source>
</evidence>
<dbReference type="VEuPathDB" id="TriTrypDB:ADEAN_000278000"/>
<dbReference type="EMBL" id="LR877148">
    <property type="protein sequence ID" value="CAD2215325.1"/>
    <property type="molecule type" value="Genomic_DNA"/>
</dbReference>
<dbReference type="CDD" id="cd19511">
    <property type="entry name" value="RecA-like_CDC48_r2-like"/>
    <property type="match status" value="1"/>
</dbReference>
<dbReference type="InterPro" id="IPR003960">
    <property type="entry name" value="ATPase_AAA_CS"/>
</dbReference>
<keyword evidence="6 11" id="KW-0067">ATP-binding</keyword>
<dbReference type="FunFam" id="3.40.50.300:FF:000109">
    <property type="entry name" value="Peroxisomal biogenesis factor 6"/>
    <property type="match status" value="1"/>
</dbReference>
<dbReference type="Gene3D" id="3.40.50.300">
    <property type="entry name" value="P-loop containing nucleotide triphosphate hydrolases"/>
    <property type="match status" value="1"/>
</dbReference>
<evidence type="ECO:0000256" key="4">
    <source>
        <dbReference type="ARBA" id="ARBA00022741"/>
    </source>
</evidence>
<evidence type="ECO:0000256" key="11">
    <source>
        <dbReference type="RuleBase" id="RU003651"/>
    </source>
</evidence>
<dbReference type="Pfam" id="PF00004">
    <property type="entry name" value="AAA"/>
    <property type="match status" value="1"/>
</dbReference>
<keyword evidence="14" id="KW-1185">Reference proteome</keyword>
<dbReference type="InterPro" id="IPR003959">
    <property type="entry name" value="ATPase_AAA_core"/>
</dbReference>
<gene>
    <name evidence="13" type="ORF">ADEAN_000278000</name>
</gene>
<dbReference type="InterPro" id="IPR027417">
    <property type="entry name" value="P-loop_NTPase"/>
</dbReference>